<keyword evidence="3" id="KW-1185">Reference proteome</keyword>
<feature type="region of interest" description="Disordered" evidence="1">
    <location>
        <begin position="140"/>
        <end position="172"/>
    </location>
</feature>
<sequence>MSCLRGVQGKFEKFKSRHEFRNRWEVALEPKRLEFLLNRGEVLGIAKAIVTFDRLQKACGTGAHGEGGRAGEALCPTQQGQVPCKCPCCGGRHPGWAKECPGRARAKKEAREAYQYRPRVFEPARTAAAEPITAPRSAFTYEKARPQEEEFNKRRKTRGRRPRQGPQSPTPIELAASVVAQWVSYKWKIGWKDRGSNTKEVVELARQARWEQQRASQQSTTRQRVLNRRIADEDPPALLFTDKALMRHEGLTKAQSSLLSQARIGDIGLRDYLFRVKVLEVRTPISSAGEAGRQWSTWWFGAPTRRYKGRGTAERFGHIGTYKPYYGE</sequence>
<proteinExistence type="predicted"/>
<dbReference type="HOGENOM" id="CLU_847309_0_0_1"/>
<evidence type="ECO:0000313" key="3">
    <source>
        <dbReference type="Proteomes" id="UP000001056"/>
    </source>
</evidence>
<dbReference type="EMBL" id="CH408031">
    <property type="protein sequence ID" value="EAQ88721.1"/>
    <property type="molecule type" value="Genomic_DNA"/>
</dbReference>
<gene>
    <name evidence="2" type="ORF">CHGG_05340</name>
</gene>
<dbReference type="OrthoDB" id="5082906at2759"/>
<dbReference type="VEuPathDB" id="FungiDB:CHGG_05340"/>
<dbReference type="AlphaFoldDB" id="Q2H7M5"/>
<feature type="compositionally biased region" description="Basic residues" evidence="1">
    <location>
        <begin position="153"/>
        <end position="163"/>
    </location>
</feature>
<evidence type="ECO:0000256" key="1">
    <source>
        <dbReference type="SAM" id="MobiDB-lite"/>
    </source>
</evidence>
<name>Q2H7M5_CHAGB</name>
<dbReference type="STRING" id="306901.Q2H7M5"/>
<dbReference type="eggNOG" id="ENOG502T2IP">
    <property type="taxonomic scope" value="Eukaryota"/>
</dbReference>
<dbReference type="Proteomes" id="UP000001056">
    <property type="component" value="Unassembled WGS sequence"/>
</dbReference>
<dbReference type="InParanoid" id="Q2H7M5"/>
<evidence type="ECO:0000313" key="2">
    <source>
        <dbReference type="EMBL" id="EAQ88721.1"/>
    </source>
</evidence>
<accession>Q2H7M5</accession>
<reference evidence="3" key="1">
    <citation type="journal article" date="2015" name="Genome Announc.">
        <title>Draft genome sequence of the cellulolytic fungus Chaetomium globosum.</title>
        <authorList>
            <person name="Cuomo C.A."/>
            <person name="Untereiner W.A."/>
            <person name="Ma L.-J."/>
            <person name="Grabherr M."/>
            <person name="Birren B.W."/>
        </authorList>
    </citation>
    <scope>NUCLEOTIDE SEQUENCE [LARGE SCALE GENOMIC DNA]</scope>
    <source>
        <strain evidence="3">ATCC 6205 / CBS 148.51 / DSM 1962 / NBRC 6347 / NRRL 1970</strain>
    </source>
</reference>
<dbReference type="RefSeq" id="XP_001221435.1">
    <property type="nucleotide sequence ID" value="XM_001221434.1"/>
</dbReference>
<feature type="compositionally biased region" description="Basic and acidic residues" evidence="1">
    <location>
        <begin position="142"/>
        <end position="152"/>
    </location>
</feature>
<organism evidence="2 3">
    <name type="scientific">Chaetomium globosum (strain ATCC 6205 / CBS 148.51 / DSM 1962 / NBRC 6347 / NRRL 1970)</name>
    <name type="common">Soil fungus</name>
    <dbReference type="NCBI Taxonomy" id="306901"/>
    <lineage>
        <taxon>Eukaryota</taxon>
        <taxon>Fungi</taxon>
        <taxon>Dikarya</taxon>
        <taxon>Ascomycota</taxon>
        <taxon>Pezizomycotina</taxon>
        <taxon>Sordariomycetes</taxon>
        <taxon>Sordariomycetidae</taxon>
        <taxon>Sordariales</taxon>
        <taxon>Chaetomiaceae</taxon>
        <taxon>Chaetomium</taxon>
    </lineage>
</organism>
<protein>
    <submittedName>
        <fullName evidence="2">Uncharacterized protein</fullName>
    </submittedName>
</protein>
<dbReference type="GeneID" id="4390668"/>